<organism evidence="1 2">
    <name type="scientific">Streptomyces noursei</name>
    <name type="common">Streptomyces albulus</name>
    <dbReference type="NCBI Taxonomy" id="1971"/>
    <lineage>
        <taxon>Bacteria</taxon>
        <taxon>Bacillati</taxon>
        <taxon>Actinomycetota</taxon>
        <taxon>Actinomycetes</taxon>
        <taxon>Kitasatosporales</taxon>
        <taxon>Streptomycetaceae</taxon>
        <taxon>Streptomyces</taxon>
    </lineage>
</organism>
<accession>A0A2N8PNL4</accession>
<protein>
    <submittedName>
        <fullName evidence="1">Uncharacterized protein</fullName>
    </submittedName>
</protein>
<gene>
    <name evidence="1" type="ORF">AOB60_19535</name>
</gene>
<reference evidence="2" key="1">
    <citation type="submission" date="2015-09" db="EMBL/GenBank/DDBJ databases">
        <authorList>
            <person name="Graham D.E."/>
            <person name="Mahan K.M."/>
            <person name="Klingeman D.M."/>
            <person name="Fida T."/>
            <person name="Giannone R.J."/>
            <person name="Hettich R.L."/>
            <person name="Parry R.J."/>
            <person name="Spain J.C."/>
        </authorList>
    </citation>
    <scope>NUCLEOTIDE SEQUENCE [LARGE SCALE GENOMIC DNA]</scope>
    <source>
        <strain evidence="2">JCM 4701</strain>
    </source>
</reference>
<proteinExistence type="predicted"/>
<sequence>MVGFLRADPRQRQSIEELGSRADSQGAHVHVRAPVARYPATHLRYVIPREPGTDECGPDERRNVFHLSTCALVLRHGNHEHRRFL</sequence>
<comment type="caution">
    <text evidence="1">The sequence shown here is derived from an EMBL/GenBank/DDBJ whole genome shotgun (WGS) entry which is preliminary data.</text>
</comment>
<dbReference type="Proteomes" id="UP000236047">
    <property type="component" value="Unassembled WGS sequence"/>
</dbReference>
<keyword evidence="2" id="KW-1185">Reference proteome</keyword>
<evidence type="ECO:0000313" key="2">
    <source>
        <dbReference type="Proteomes" id="UP000236047"/>
    </source>
</evidence>
<name>A0A2N8PNL4_STRNR</name>
<evidence type="ECO:0000313" key="1">
    <source>
        <dbReference type="EMBL" id="PNE42615.1"/>
    </source>
</evidence>
<dbReference type="AlphaFoldDB" id="A0A2N8PNL4"/>
<dbReference type="EMBL" id="LJSN01000002">
    <property type="protein sequence ID" value="PNE42615.1"/>
    <property type="molecule type" value="Genomic_DNA"/>
</dbReference>